<keyword evidence="1" id="KW-0732">Signal</keyword>
<reference evidence="3" key="1">
    <citation type="journal article" date="2017" name="Nat. Ecol. Evol.">
        <title>Genome expansion and lineage-specific genetic innovations in the forest pathogenic fungi Armillaria.</title>
        <authorList>
            <person name="Sipos G."/>
            <person name="Prasanna A.N."/>
            <person name="Walter M.C."/>
            <person name="O'Connor E."/>
            <person name="Balint B."/>
            <person name="Krizsan K."/>
            <person name="Kiss B."/>
            <person name="Hess J."/>
            <person name="Varga T."/>
            <person name="Slot J."/>
            <person name="Riley R."/>
            <person name="Boka B."/>
            <person name="Rigling D."/>
            <person name="Barry K."/>
            <person name="Lee J."/>
            <person name="Mihaltcheva S."/>
            <person name="LaButti K."/>
            <person name="Lipzen A."/>
            <person name="Waldron R."/>
            <person name="Moloney N.M."/>
            <person name="Sperisen C."/>
            <person name="Kredics L."/>
            <person name="Vagvoelgyi C."/>
            <person name="Patrignani A."/>
            <person name="Fitzpatrick D."/>
            <person name="Nagy I."/>
            <person name="Doyle S."/>
            <person name="Anderson J.B."/>
            <person name="Grigoriev I.V."/>
            <person name="Gueldener U."/>
            <person name="Muensterkoetter M."/>
            <person name="Nagy L.G."/>
        </authorList>
    </citation>
    <scope>NUCLEOTIDE SEQUENCE [LARGE SCALE GENOMIC DNA]</scope>
    <source>
        <strain evidence="3">Ar21-2</strain>
    </source>
</reference>
<protein>
    <recommendedName>
        <fullName evidence="4">Secreted protein</fullName>
    </recommendedName>
</protein>
<evidence type="ECO:0000256" key="1">
    <source>
        <dbReference type="SAM" id="SignalP"/>
    </source>
</evidence>
<evidence type="ECO:0000313" key="3">
    <source>
        <dbReference type="Proteomes" id="UP000217790"/>
    </source>
</evidence>
<feature type="signal peptide" evidence="1">
    <location>
        <begin position="1"/>
        <end position="21"/>
    </location>
</feature>
<feature type="chain" id="PRO_5013594738" description="Secreted protein" evidence="1">
    <location>
        <begin position="22"/>
        <end position="73"/>
    </location>
</feature>
<keyword evidence="3" id="KW-1185">Reference proteome</keyword>
<proteinExistence type="predicted"/>
<evidence type="ECO:0008006" key="4">
    <source>
        <dbReference type="Google" id="ProtNLM"/>
    </source>
</evidence>
<evidence type="ECO:0000313" key="2">
    <source>
        <dbReference type="EMBL" id="PBK93350.1"/>
    </source>
</evidence>
<dbReference type="EMBL" id="KZ293656">
    <property type="protein sequence ID" value="PBK93350.1"/>
    <property type="molecule type" value="Genomic_DNA"/>
</dbReference>
<organism evidence="2 3">
    <name type="scientific">Armillaria gallica</name>
    <name type="common">Bulbous honey fungus</name>
    <name type="synonym">Armillaria bulbosa</name>
    <dbReference type="NCBI Taxonomy" id="47427"/>
    <lineage>
        <taxon>Eukaryota</taxon>
        <taxon>Fungi</taxon>
        <taxon>Dikarya</taxon>
        <taxon>Basidiomycota</taxon>
        <taxon>Agaricomycotina</taxon>
        <taxon>Agaricomycetes</taxon>
        <taxon>Agaricomycetidae</taxon>
        <taxon>Agaricales</taxon>
        <taxon>Marasmiineae</taxon>
        <taxon>Physalacriaceae</taxon>
        <taxon>Armillaria</taxon>
    </lineage>
</organism>
<dbReference type="AlphaFoldDB" id="A0A2H3DGV4"/>
<sequence>MSCTLLKAALINLTMMVPVGCHPILMCHVQDLYENISCHPHCLPLLNCATTISHCRPEQREIPQQWYIHCYTQ</sequence>
<accession>A0A2H3DGV4</accession>
<dbReference type="InParanoid" id="A0A2H3DGV4"/>
<dbReference type="Proteomes" id="UP000217790">
    <property type="component" value="Unassembled WGS sequence"/>
</dbReference>
<gene>
    <name evidence="2" type="ORF">ARMGADRAFT_121590</name>
</gene>
<name>A0A2H3DGV4_ARMGA</name>